<sequence>MKIRGTFLDEISHDIPHQNWGRKEWDQDFAYMKQAGINSVILIRSGYRKWLTYPSVILMGREGAYQPPVDLVKMFLELSEKYGMDFYFGLYDSGRYWVNGDFRKELDLNKLLVEEVWQAYGQMPAFKGWYISQECSRNTGTIIDMYAGLGEHCKAVSGQLTTLISPYIDGVKNISQYTSETARTSGVSLKKHEKDWGEIFAGIHNAIDIVAFQDGHIEFDELDDFLQVNKQLADKYGIRSWTNSETFDRDMPIKFLPIKWEKLLLKLLAAKRAGMEQAITFEFSHFMSPQSAYLQAGHLYNRYQEYLKELE</sequence>
<dbReference type="STRING" id="655355.SAMN05216283_101902"/>
<dbReference type="InterPro" id="IPR017853">
    <property type="entry name" value="GH"/>
</dbReference>
<proteinExistence type="predicted"/>
<evidence type="ECO:0000259" key="1">
    <source>
        <dbReference type="Pfam" id="PF14488"/>
    </source>
</evidence>
<dbReference type="Pfam" id="PF14488">
    <property type="entry name" value="DUF4434"/>
    <property type="match status" value="1"/>
</dbReference>
<dbReference type="AlphaFoldDB" id="A0A1I2D1L0"/>
<keyword evidence="3" id="KW-1185">Reference proteome</keyword>
<gene>
    <name evidence="2" type="ORF">SAMN05216283_101902</name>
</gene>
<dbReference type="EMBL" id="FONW01000001">
    <property type="protein sequence ID" value="SFE74399.1"/>
    <property type="molecule type" value="Genomic_DNA"/>
</dbReference>
<evidence type="ECO:0000313" key="3">
    <source>
        <dbReference type="Proteomes" id="UP000198964"/>
    </source>
</evidence>
<accession>A0A1I2D1L0</accession>
<dbReference type="RefSeq" id="WP_093918600.1">
    <property type="nucleotide sequence ID" value="NZ_FONW01000001.1"/>
</dbReference>
<evidence type="ECO:0000313" key="2">
    <source>
        <dbReference type="EMBL" id="SFE74399.1"/>
    </source>
</evidence>
<dbReference type="SUPFAM" id="SSF51445">
    <property type="entry name" value="(Trans)glycosidases"/>
    <property type="match status" value="1"/>
</dbReference>
<dbReference type="Proteomes" id="UP000198964">
    <property type="component" value="Unassembled WGS sequence"/>
</dbReference>
<reference evidence="2 3" key="1">
    <citation type="submission" date="2016-10" db="EMBL/GenBank/DDBJ databases">
        <authorList>
            <person name="de Groot N.N."/>
        </authorList>
    </citation>
    <scope>NUCLEOTIDE SEQUENCE [LARGE SCALE GENOMIC DNA]</scope>
    <source>
        <strain evidence="2 3">CGMCC 1.9156</strain>
    </source>
</reference>
<protein>
    <recommendedName>
        <fullName evidence="1">DUF4434 domain-containing protein</fullName>
    </recommendedName>
</protein>
<feature type="domain" description="DUF4434" evidence="1">
    <location>
        <begin position="3"/>
        <end position="293"/>
    </location>
</feature>
<name>A0A1I2D1L0_9BACT</name>
<organism evidence="2 3">
    <name type="scientific">Sunxiuqinia elliptica</name>
    <dbReference type="NCBI Taxonomy" id="655355"/>
    <lineage>
        <taxon>Bacteria</taxon>
        <taxon>Pseudomonadati</taxon>
        <taxon>Bacteroidota</taxon>
        <taxon>Bacteroidia</taxon>
        <taxon>Marinilabiliales</taxon>
        <taxon>Prolixibacteraceae</taxon>
        <taxon>Sunxiuqinia</taxon>
    </lineage>
</organism>
<dbReference type="InterPro" id="IPR027849">
    <property type="entry name" value="DUF4434"/>
</dbReference>
<dbReference type="Gene3D" id="3.20.20.80">
    <property type="entry name" value="Glycosidases"/>
    <property type="match status" value="1"/>
</dbReference>